<dbReference type="RefSeq" id="WP_232570947.1">
    <property type="nucleotide sequence ID" value="NZ_CP089466.1"/>
</dbReference>
<keyword evidence="2" id="KW-1185">Reference proteome</keyword>
<organism evidence="1 2">
    <name type="scientific">Halobacterium litoreum</name>
    <dbReference type="NCBI Taxonomy" id="2039234"/>
    <lineage>
        <taxon>Archaea</taxon>
        <taxon>Methanobacteriati</taxon>
        <taxon>Methanobacteriota</taxon>
        <taxon>Stenosarchaea group</taxon>
        <taxon>Halobacteria</taxon>
        <taxon>Halobacteriales</taxon>
        <taxon>Halobacteriaceae</taxon>
        <taxon>Halobacterium</taxon>
    </lineage>
</organism>
<evidence type="ECO:0000313" key="1">
    <source>
        <dbReference type="EMBL" id="MFC3477934.1"/>
    </source>
</evidence>
<dbReference type="Proteomes" id="UP001595660">
    <property type="component" value="Unassembled WGS sequence"/>
</dbReference>
<comment type="caution">
    <text evidence="1">The sequence shown here is derived from an EMBL/GenBank/DDBJ whole genome shotgun (WGS) entry which is preliminary data.</text>
</comment>
<protein>
    <submittedName>
        <fullName evidence="1">Uncharacterized protein</fullName>
    </submittedName>
</protein>
<dbReference type="AlphaFoldDB" id="A0ABD5NFS2"/>
<dbReference type="GeneID" id="69119073"/>
<gene>
    <name evidence="1" type="ORF">ACFOKC_09360</name>
</gene>
<accession>A0ABD5NFS2</accession>
<dbReference type="EMBL" id="JBHRWN010000002">
    <property type="protein sequence ID" value="MFC3477934.1"/>
    <property type="molecule type" value="Genomic_DNA"/>
</dbReference>
<proteinExistence type="predicted"/>
<name>A0ABD5NFS2_9EURY</name>
<sequence length="400" mass="44353">MTNLDSTASNLDAVLQDVEDVFDKRIALVTEAVLSTKTTLLLDGPDSCEGIAVVGPSGAGKTTALDFLKGAEFNDEELVYWSDDLTPAAFVSHEPSKNEEELAEYDLLPKIRRKSLVNPDMAGWFSGSFEQIRSTMATIARVMDGSGYHRDTGSHGSRGYDGDYRFALIGATTPLDGRAWSAMGHVGNRLVFHYLPRKASPHEVAVDVFEGREYGEQVAECQTEVISFLRNVWEHYGGYGSVTWDSAAHGEVRDGIVYLAHLVAYCRAPTETGTREGEHRIMSSLRNIARGHALLCGREELQLDDVQVSSRLALSTMHKERRGIVRAVVDPETPNPITSKDLRTHRGTDSTRKTLRKRMDLLETLGLGQVVKKDNGRNTEQFALKDEFVWPDFLNFPAFG</sequence>
<evidence type="ECO:0000313" key="2">
    <source>
        <dbReference type="Proteomes" id="UP001595660"/>
    </source>
</evidence>
<reference evidence="1 2" key="1">
    <citation type="journal article" date="2019" name="Int. J. Syst. Evol. Microbiol.">
        <title>The Global Catalogue of Microorganisms (GCM) 10K type strain sequencing project: providing services to taxonomists for standard genome sequencing and annotation.</title>
        <authorList>
            <consortium name="The Broad Institute Genomics Platform"/>
            <consortium name="The Broad Institute Genome Sequencing Center for Infectious Disease"/>
            <person name="Wu L."/>
            <person name="Ma J."/>
        </authorList>
    </citation>
    <scope>NUCLEOTIDE SEQUENCE [LARGE SCALE GENOMIC DNA]</scope>
    <source>
        <strain evidence="1 2">CGMCC 1.12562</strain>
    </source>
</reference>